<dbReference type="Proteomes" id="UP000319680">
    <property type="component" value="Segment"/>
</dbReference>
<accession>A0A3G2Y333</accession>
<organismHost>
    <name type="scientific">Lithobates sylvaticus</name>
    <name type="common">Wood frog</name>
    <name type="synonym">Rana sylvatica</name>
    <dbReference type="NCBI Taxonomy" id="45438"/>
</organismHost>
<organismHost>
    <name type="scientific">Oophaga pumilio</name>
    <name type="common">strawberry poison frog</name>
    <dbReference type="NCBI Taxonomy" id="51950"/>
</organismHost>
<protein>
    <submittedName>
        <fullName evidence="1">Uncharacterized protein</fullName>
    </submittedName>
</protein>
<organismHost>
    <name type="scientific">Dryophytes versicolor</name>
    <name type="common">chameleon treefrog</name>
    <dbReference type="NCBI Taxonomy" id="30343"/>
</organismHost>
<reference evidence="1" key="1">
    <citation type="submission" date="2018-05" db="EMBL/GenBank/DDBJ databases">
        <title>Molecular characterization and complete genome analysis of a Brazilian frog virus 3 (FV3) isolate.</title>
        <authorList>
            <person name="Candido M."/>
            <person name="Alencar A.L.F."/>
            <person name="Tavares L.S."/>
            <person name="Mosterio C.M.F."/>
            <person name="Fernandes A.M."/>
            <person name="Almeida-Queiroz S.R."/>
            <person name="Guerra E.J."/>
            <person name="Sousa R.L.M."/>
        </authorList>
    </citation>
    <scope>NUCLEOTIDE SEQUENCE [LARGE SCALE GENOMIC DNA]</scope>
    <source>
        <strain evidence="1">Rana-Bra-01</strain>
    </source>
</reference>
<evidence type="ECO:0000313" key="1">
    <source>
        <dbReference type="EMBL" id="AYP19457.1"/>
    </source>
</evidence>
<organism evidence="1">
    <name type="scientific">Frog virus 3</name>
    <name type="common">FV-3</name>
    <dbReference type="NCBI Taxonomy" id="10493"/>
    <lineage>
        <taxon>Viruses</taxon>
        <taxon>Varidnaviria</taxon>
        <taxon>Bamfordvirae</taxon>
        <taxon>Nucleocytoviricota</taxon>
        <taxon>Megaviricetes</taxon>
        <taxon>Pimascovirales</taxon>
        <taxon>Pimascovirales incertae sedis</taxon>
        <taxon>Iridoviridae</taxon>
        <taxon>Alphairidovirinae</taxon>
        <taxon>Ranavirus</taxon>
        <taxon>Ranavirus rana1</taxon>
    </lineage>
</organism>
<dbReference type="EMBL" id="MH351268">
    <property type="protein sequence ID" value="AYP19457.1"/>
    <property type="molecule type" value="Genomic_DNA"/>
</dbReference>
<name>A0A3G2Y333_FRG3V</name>
<gene>
    <name evidence="1" type="primary">orf9</name>
</gene>
<organismHost>
    <name type="scientific">Lithobates pipiens</name>
    <name type="common">Northern leopard frog</name>
    <name type="synonym">Rana pipiens</name>
    <dbReference type="NCBI Taxonomy" id="8404"/>
</organismHost>
<sequence length="57" mass="6368">MVATFPKNMGGARFFFLGKNFFFRPALFAINSVTHQTMMVLRANTTAYTTAVAVHSH</sequence>
<proteinExistence type="predicted"/>
<organismHost>
    <name type="scientific">Notophthalmus viridescens</name>
    <name type="common">Eastern newt</name>
    <name type="synonym">Triturus viridescens</name>
    <dbReference type="NCBI Taxonomy" id="8316"/>
</organismHost>